<organism evidence="1">
    <name type="scientific">marine sediment metagenome</name>
    <dbReference type="NCBI Taxonomy" id="412755"/>
    <lineage>
        <taxon>unclassified sequences</taxon>
        <taxon>metagenomes</taxon>
        <taxon>ecological metagenomes</taxon>
    </lineage>
</organism>
<protein>
    <submittedName>
        <fullName evidence="1">Uncharacterized protein</fullName>
    </submittedName>
</protein>
<comment type="caution">
    <text evidence="1">The sequence shown here is derived from an EMBL/GenBank/DDBJ whole genome shotgun (WGS) entry which is preliminary data.</text>
</comment>
<dbReference type="AlphaFoldDB" id="A0A0F9MV18"/>
<dbReference type="EMBL" id="LAZR01008175">
    <property type="protein sequence ID" value="KKM80475.1"/>
    <property type="molecule type" value="Genomic_DNA"/>
</dbReference>
<gene>
    <name evidence="1" type="ORF">LCGC14_1339460</name>
</gene>
<proteinExistence type="predicted"/>
<name>A0A0F9MV18_9ZZZZ</name>
<reference evidence="1" key="1">
    <citation type="journal article" date="2015" name="Nature">
        <title>Complex archaea that bridge the gap between prokaryotes and eukaryotes.</title>
        <authorList>
            <person name="Spang A."/>
            <person name="Saw J.H."/>
            <person name="Jorgensen S.L."/>
            <person name="Zaremba-Niedzwiedzka K."/>
            <person name="Martijn J."/>
            <person name="Lind A.E."/>
            <person name="van Eijk R."/>
            <person name="Schleper C."/>
            <person name="Guy L."/>
            <person name="Ettema T.J."/>
        </authorList>
    </citation>
    <scope>NUCLEOTIDE SEQUENCE</scope>
</reference>
<accession>A0A0F9MV18</accession>
<sequence>PTVSADIGGITPEAKIETTPKVTTPFQPPEELEVGELAKIGEETIAEKKKVLRGLNFGPLSNFK</sequence>
<feature type="non-terminal residue" evidence="1">
    <location>
        <position position="1"/>
    </location>
</feature>
<evidence type="ECO:0000313" key="1">
    <source>
        <dbReference type="EMBL" id="KKM80475.1"/>
    </source>
</evidence>